<organism evidence="2 3">
    <name type="scientific">[Propionibacterium] namnetense SK182B-JCVI</name>
    <dbReference type="NCBI Taxonomy" id="1051006"/>
    <lineage>
        <taxon>Bacteria</taxon>
        <taxon>Bacillati</taxon>
        <taxon>Actinomycetota</taxon>
        <taxon>Actinomycetes</taxon>
        <taxon>Propionibacteriales</taxon>
        <taxon>Propionibacteriaceae</taxon>
        <taxon>Cutibacterium</taxon>
    </lineage>
</organism>
<comment type="caution">
    <text evidence="2">The sequence shown here is derived from an EMBL/GenBank/DDBJ whole genome shotgun (WGS) entry which is preliminary data.</text>
</comment>
<dbReference type="PATRIC" id="fig|1051006.4.peg.1733"/>
<feature type="signal peptide" evidence="1">
    <location>
        <begin position="1"/>
        <end position="20"/>
    </location>
</feature>
<reference evidence="2 3" key="1">
    <citation type="submission" date="2011-07" db="EMBL/GenBank/DDBJ databases">
        <title>Genome Sequence of Propionibacterium acnes SK182B-JCVI.</title>
        <authorList>
            <person name="Durkin A.S."/>
            <person name="Madupu R."/>
            <person name="Hostetler J."/>
            <person name="Radune D."/>
            <person name="Torralba M."/>
            <person name="Methe B."/>
            <person name="Sutton G."/>
            <person name="Strausberg R.L."/>
            <person name="Nelson K.E."/>
        </authorList>
    </citation>
    <scope>NUCLEOTIDE SEQUENCE [LARGE SCALE GENOMIC DNA]</scope>
    <source>
        <strain evidence="2 3">SK182B-JCVI</strain>
    </source>
</reference>
<gene>
    <name evidence="2" type="ORF">HMPREF1162_1998</name>
</gene>
<dbReference type="Proteomes" id="UP000007832">
    <property type="component" value="Unassembled WGS sequence"/>
</dbReference>
<feature type="chain" id="PRO_5038431739" evidence="1">
    <location>
        <begin position="21"/>
        <end position="107"/>
    </location>
</feature>
<keyword evidence="1" id="KW-0732">Signal</keyword>
<dbReference type="STRING" id="1574624.GCA_001642025_01376"/>
<name>F9NX21_9ACTN</name>
<sequence>MTGLALALTPLIGGAVSAHATLPEYDGIAAPQHVDVNKSLDFRLDKCNIDGAEQIKWGVAKGESAPPETWTTVKDEEQRAHYTPTSTGKYTIWAYLCRCCRKARFGE</sequence>
<proteinExistence type="predicted"/>
<dbReference type="AlphaFoldDB" id="F9NX21"/>
<dbReference type="EMBL" id="AFUN01000038">
    <property type="protein sequence ID" value="EGR95425.1"/>
    <property type="molecule type" value="Genomic_DNA"/>
</dbReference>
<evidence type="ECO:0000256" key="1">
    <source>
        <dbReference type="SAM" id="SignalP"/>
    </source>
</evidence>
<protein>
    <submittedName>
        <fullName evidence="2">Uncharacterized protein</fullName>
    </submittedName>
</protein>
<accession>F9NX21</accession>
<evidence type="ECO:0000313" key="2">
    <source>
        <dbReference type="EMBL" id="EGR95425.1"/>
    </source>
</evidence>
<evidence type="ECO:0000313" key="3">
    <source>
        <dbReference type="Proteomes" id="UP000007832"/>
    </source>
</evidence>